<dbReference type="Proteomes" id="UP001255856">
    <property type="component" value="Unassembled WGS sequence"/>
</dbReference>
<gene>
    <name evidence="15" type="ORF">QBZ16_000455</name>
</gene>
<keyword evidence="9" id="KW-0931">ER-Golgi transport</keyword>
<evidence type="ECO:0000256" key="5">
    <source>
        <dbReference type="ARBA" id="ARBA00022692"/>
    </source>
</evidence>
<evidence type="ECO:0000256" key="4">
    <source>
        <dbReference type="ARBA" id="ARBA00020256"/>
    </source>
</evidence>
<evidence type="ECO:0000313" key="15">
    <source>
        <dbReference type="EMBL" id="KAK2080601.1"/>
    </source>
</evidence>
<dbReference type="InterPro" id="IPR024156">
    <property type="entry name" value="Small_GTPase_ARF"/>
</dbReference>
<feature type="transmembrane region" description="Helical" evidence="14">
    <location>
        <begin position="20"/>
        <end position="37"/>
    </location>
</feature>
<comment type="subcellular location">
    <subcellularLocation>
        <location evidence="1">Endoplasmic reticulum membrane</location>
        <topology evidence="1">Single-pass membrane protein</topology>
    </subcellularLocation>
</comment>
<keyword evidence="7" id="KW-0547">Nucleotide-binding</keyword>
<keyword evidence="16" id="KW-1185">Reference proteome</keyword>
<evidence type="ECO:0000256" key="6">
    <source>
        <dbReference type="ARBA" id="ARBA00022707"/>
    </source>
</evidence>
<keyword evidence="5 14" id="KW-0812">Transmembrane</keyword>
<keyword evidence="13" id="KW-0675">Receptor</keyword>
<keyword evidence="6" id="KW-0449">Lipoprotein</keyword>
<evidence type="ECO:0000256" key="2">
    <source>
        <dbReference type="ARBA" id="ARBA00005619"/>
    </source>
</evidence>
<evidence type="ECO:0000256" key="7">
    <source>
        <dbReference type="ARBA" id="ARBA00022741"/>
    </source>
</evidence>
<dbReference type="GO" id="GO:0034067">
    <property type="term" value="P:protein localization to Golgi apparatus"/>
    <property type="evidence" value="ECO:0007669"/>
    <property type="project" value="TreeGrafter"/>
</dbReference>
<dbReference type="Gene3D" id="3.40.50.300">
    <property type="entry name" value="P-loop containing nucleotide triphosphate hydrolases"/>
    <property type="match status" value="1"/>
</dbReference>
<evidence type="ECO:0000256" key="10">
    <source>
        <dbReference type="ARBA" id="ARBA00022989"/>
    </source>
</evidence>
<dbReference type="GO" id="GO:0003924">
    <property type="term" value="F:GTPase activity"/>
    <property type="evidence" value="ECO:0007669"/>
    <property type="project" value="TreeGrafter"/>
</dbReference>
<evidence type="ECO:0000256" key="8">
    <source>
        <dbReference type="ARBA" id="ARBA00022824"/>
    </source>
</evidence>
<keyword evidence="6" id="KW-0519">Myristate</keyword>
<evidence type="ECO:0000256" key="14">
    <source>
        <dbReference type="SAM" id="Phobius"/>
    </source>
</evidence>
<dbReference type="PANTHER" id="PTHR45909:SF1">
    <property type="entry name" value="ADP-RIBOSYLATION FACTOR-RELATED PROTEIN 1"/>
    <property type="match status" value="1"/>
</dbReference>
<dbReference type="GO" id="GO:0005794">
    <property type="term" value="C:Golgi apparatus"/>
    <property type="evidence" value="ECO:0007669"/>
    <property type="project" value="TreeGrafter"/>
</dbReference>
<keyword evidence="12 14" id="KW-0472">Membrane</keyword>
<accession>A0AAD9ILC2</accession>
<proteinExistence type="inferred from homology"/>
<evidence type="ECO:0000256" key="9">
    <source>
        <dbReference type="ARBA" id="ARBA00022892"/>
    </source>
</evidence>
<evidence type="ECO:0000313" key="16">
    <source>
        <dbReference type="Proteomes" id="UP001255856"/>
    </source>
</evidence>
<organism evidence="15 16">
    <name type="scientific">Prototheca wickerhamii</name>
    <dbReference type="NCBI Taxonomy" id="3111"/>
    <lineage>
        <taxon>Eukaryota</taxon>
        <taxon>Viridiplantae</taxon>
        <taxon>Chlorophyta</taxon>
        <taxon>core chlorophytes</taxon>
        <taxon>Trebouxiophyceae</taxon>
        <taxon>Chlorellales</taxon>
        <taxon>Chlorellaceae</taxon>
        <taxon>Prototheca</taxon>
    </lineage>
</organism>
<dbReference type="AlphaFoldDB" id="A0AAD9ILC2"/>
<evidence type="ECO:0000256" key="1">
    <source>
        <dbReference type="ARBA" id="ARBA00004389"/>
    </source>
</evidence>
<dbReference type="SUPFAM" id="SSF52540">
    <property type="entry name" value="P-loop containing nucleoside triphosphate hydrolases"/>
    <property type="match status" value="1"/>
</dbReference>
<protein>
    <recommendedName>
        <fullName evidence="4">Signal recognition particle receptor subunit beta</fullName>
    </recommendedName>
</protein>
<dbReference type="GO" id="GO:0005789">
    <property type="term" value="C:endoplasmic reticulum membrane"/>
    <property type="evidence" value="ECO:0007669"/>
    <property type="project" value="UniProtKB-SubCell"/>
</dbReference>
<dbReference type="GO" id="GO:0005525">
    <property type="term" value="F:GTP binding"/>
    <property type="evidence" value="ECO:0007669"/>
    <property type="project" value="UniProtKB-KW"/>
</dbReference>
<dbReference type="EMBL" id="JASFZW010000001">
    <property type="protein sequence ID" value="KAK2080601.1"/>
    <property type="molecule type" value="Genomic_DNA"/>
</dbReference>
<dbReference type="PRINTS" id="PR00449">
    <property type="entry name" value="RASTRNSFRMNG"/>
</dbReference>
<evidence type="ECO:0000256" key="11">
    <source>
        <dbReference type="ARBA" id="ARBA00023134"/>
    </source>
</evidence>
<dbReference type="Pfam" id="PF09439">
    <property type="entry name" value="SRPRB"/>
    <property type="match status" value="1"/>
</dbReference>
<keyword evidence="11" id="KW-0342">GTP-binding</keyword>
<comment type="similarity">
    <text evidence="3">Belongs to the small GTPase superfamily. Arf family.</text>
</comment>
<dbReference type="InterPro" id="IPR027417">
    <property type="entry name" value="P-loop_NTPase"/>
</dbReference>
<dbReference type="InterPro" id="IPR019009">
    <property type="entry name" value="SRP_receptor_beta_su"/>
</dbReference>
<evidence type="ECO:0000256" key="13">
    <source>
        <dbReference type="ARBA" id="ARBA00023170"/>
    </source>
</evidence>
<dbReference type="GO" id="GO:0043001">
    <property type="term" value="P:Golgi to plasma membrane protein transport"/>
    <property type="evidence" value="ECO:0007669"/>
    <property type="project" value="TreeGrafter"/>
</dbReference>
<evidence type="ECO:0000256" key="12">
    <source>
        <dbReference type="ARBA" id="ARBA00023136"/>
    </source>
</evidence>
<keyword evidence="8" id="KW-0256">Endoplasmic reticulum</keyword>
<dbReference type="GO" id="GO:0006886">
    <property type="term" value="P:intracellular protein transport"/>
    <property type="evidence" value="ECO:0007669"/>
    <property type="project" value="TreeGrafter"/>
</dbReference>
<reference evidence="15" key="1">
    <citation type="submission" date="2021-01" db="EMBL/GenBank/DDBJ databases">
        <authorList>
            <person name="Eckstrom K.M.E."/>
        </authorList>
    </citation>
    <scope>NUCLEOTIDE SEQUENCE</scope>
    <source>
        <strain evidence="15">UVCC 0001</strain>
    </source>
</reference>
<keyword evidence="9" id="KW-0813">Transport</keyword>
<comment type="caution">
    <text evidence="15">The sequence shown here is derived from an EMBL/GenBank/DDBJ whole genome shotgun (WGS) entry which is preliminary data.</text>
</comment>
<evidence type="ECO:0000256" key="3">
    <source>
        <dbReference type="ARBA" id="ARBA00010290"/>
    </source>
</evidence>
<comment type="similarity">
    <text evidence="2">Belongs to the SRP receptor beta subunit family.</text>
</comment>
<keyword evidence="10 14" id="KW-1133">Transmembrane helix</keyword>
<sequence length="195" mass="21277">MRTDEFIKEILLGGFHTFHAVFLILLALGIALFVSVIRSRPKGSTVLLLGPSGAGKTTLLHRLQHGGTLNGTVTSMEPREVATGLAGDTEVMARPVTLVDVPGHLRVRDAWTGWVKDTQGIVFVVDATDFLPHKTSIAEQLYDVLAHPVIQQNRIPILLACNKIDMGLKAHSVDFIRKRLEKELDQVCGGLNGRA</sequence>
<dbReference type="PANTHER" id="PTHR45909">
    <property type="entry name" value="ADP-RIBOSYLATION FACTOR-RELATED PROTEIN 1"/>
    <property type="match status" value="1"/>
</dbReference>
<name>A0AAD9ILC2_PROWI</name>